<name>A0A4U9HRY8_SERRU</name>
<evidence type="ECO:0000313" key="2">
    <source>
        <dbReference type="Proteomes" id="UP000307968"/>
    </source>
</evidence>
<keyword evidence="1" id="KW-0560">Oxidoreductase</keyword>
<dbReference type="AlphaFoldDB" id="A0A4U9HRY8"/>
<dbReference type="Pfam" id="PF13561">
    <property type="entry name" value="adh_short_C2"/>
    <property type="match status" value="1"/>
</dbReference>
<protein>
    <submittedName>
        <fullName evidence="1">7-alpha-hydroxysteroid dehydrogenase</fullName>
        <ecNumber evidence="1">1.1.1.159</ecNumber>
    </submittedName>
</protein>
<evidence type="ECO:0000313" key="1">
    <source>
        <dbReference type="EMBL" id="VTP66615.1"/>
    </source>
</evidence>
<dbReference type="InterPro" id="IPR002347">
    <property type="entry name" value="SDR_fam"/>
</dbReference>
<dbReference type="SUPFAM" id="SSF51735">
    <property type="entry name" value="NAD(P)-binding Rossmann-fold domains"/>
    <property type="match status" value="1"/>
</dbReference>
<proteinExistence type="predicted"/>
<reference evidence="1 2" key="1">
    <citation type="submission" date="2019-05" db="EMBL/GenBank/DDBJ databases">
        <authorList>
            <consortium name="Pathogen Informatics"/>
        </authorList>
    </citation>
    <scope>NUCLEOTIDE SEQUENCE [LARGE SCALE GENOMIC DNA]</scope>
    <source>
        <strain evidence="1 2">NCTC12971</strain>
    </source>
</reference>
<dbReference type="GO" id="GO:0008709">
    <property type="term" value="F:cholate 7-alpha-dehydrogenase (NAD+) activity"/>
    <property type="evidence" value="ECO:0007669"/>
    <property type="project" value="UniProtKB-EC"/>
</dbReference>
<sequence length="40" mass="4258">MKRLGKPQEPARALLFLASPMASFTTGAALDVSGGFNRHL</sequence>
<dbReference type="EMBL" id="LR590463">
    <property type="protein sequence ID" value="VTP66615.1"/>
    <property type="molecule type" value="Genomic_DNA"/>
</dbReference>
<dbReference type="Gene3D" id="3.40.50.720">
    <property type="entry name" value="NAD(P)-binding Rossmann-like Domain"/>
    <property type="match status" value="1"/>
</dbReference>
<accession>A0A4U9HRY8</accession>
<dbReference type="EC" id="1.1.1.159" evidence="1"/>
<dbReference type="Proteomes" id="UP000307968">
    <property type="component" value="Chromosome"/>
</dbReference>
<gene>
    <name evidence="1" type="primary">hdhA</name>
    <name evidence="1" type="ORF">NCTC12971_04691</name>
</gene>
<dbReference type="InterPro" id="IPR036291">
    <property type="entry name" value="NAD(P)-bd_dom_sf"/>
</dbReference>
<organism evidence="1 2">
    <name type="scientific">Serratia rubidaea</name>
    <name type="common">Serratia marinorubra</name>
    <dbReference type="NCBI Taxonomy" id="61652"/>
    <lineage>
        <taxon>Bacteria</taxon>
        <taxon>Pseudomonadati</taxon>
        <taxon>Pseudomonadota</taxon>
        <taxon>Gammaproteobacteria</taxon>
        <taxon>Enterobacterales</taxon>
        <taxon>Yersiniaceae</taxon>
        <taxon>Serratia</taxon>
    </lineage>
</organism>